<protein>
    <submittedName>
        <fullName evidence="2">Uncharacterized protein</fullName>
    </submittedName>
</protein>
<gene>
    <name evidence="2" type="ORF">OPV22_003458</name>
</gene>
<proteinExistence type="predicted"/>
<feature type="region of interest" description="Disordered" evidence="1">
    <location>
        <begin position="43"/>
        <end position="74"/>
    </location>
</feature>
<keyword evidence="3" id="KW-1185">Reference proteome</keyword>
<sequence>MRAIELAEKKFKAGSTRNLHKNPSAAADGAFKLIMEAWTRLSSSGNAHNGDEDHSADSNSNKRGRNTKPNVLTLHKEKTTAAILCALRAGTTAVAT</sequence>
<comment type="caution">
    <text evidence="2">The sequence shown here is derived from an EMBL/GenBank/DDBJ whole genome shotgun (WGS) entry which is preliminary data.</text>
</comment>
<evidence type="ECO:0000256" key="1">
    <source>
        <dbReference type="SAM" id="MobiDB-lite"/>
    </source>
</evidence>
<name>A0AAV8S112_ENSVE</name>
<organism evidence="2 3">
    <name type="scientific">Ensete ventricosum</name>
    <name type="common">Abyssinian banana</name>
    <name type="synonym">Musa ensete</name>
    <dbReference type="NCBI Taxonomy" id="4639"/>
    <lineage>
        <taxon>Eukaryota</taxon>
        <taxon>Viridiplantae</taxon>
        <taxon>Streptophyta</taxon>
        <taxon>Embryophyta</taxon>
        <taxon>Tracheophyta</taxon>
        <taxon>Spermatophyta</taxon>
        <taxon>Magnoliopsida</taxon>
        <taxon>Liliopsida</taxon>
        <taxon>Zingiberales</taxon>
        <taxon>Musaceae</taxon>
        <taxon>Ensete</taxon>
    </lineage>
</organism>
<reference evidence="2 3" key="1">
    <citation type="submission" date="2022-12" db="EMBL/GenBank/DDBJ databases">
        <title>Chromosome-scale assembly of the Ensete ventricosum genome.</title>
        <authorList>
            <person name="Dussert Y."/>
            <person name="Stocks J."/>
            <person name="Wendawek A."/>
            <person name="Woldeyes F."/>
            <person name="Nichols R.A."/>
            <person name="Borrell J.S."/>
        </authorList>
    </citation>
    <scope>NUCLEOTIDE SEQUENCE [LARGE SCALE GENOMIC DNA]</scope>
    <source>
        <strain evidence="3">cv. Maze</strain>
        <tissue evidence="2">Seeds</tissue>
    </source>
</reference>
<evidence type="ECO:0000313" key="3">
    <source>
        <dbReference type="Proteomes" id="UP001222027"/>
    </source>
</evidence>
<accession>A0AAV8S112</accession>
<dbReference type="AlphaFoldDB" id="A0AAV8S112"/>
<dbReference type="Proteomes" id="UP001222027">
    <property type="component" value="Unassembled WGS sequence"/>
</dbReference>
<dbReference type="EMBL" id="JAQQAF010000001">
    <property type="protein sequence ID" value="KAJ8513024.1"/>
    <property type="molecule type" value="Genomic_DNA"/>
</dbReference>
<evidence type="ECO:0000313" key="2">
    <source>
        <dbReference type="EMBL" id="KAJ8513024.1"/>
    </source>
</evidence>